<proteinExistence type="inferred from homology"/>
<dbReference type="SUPFAM" id="SSF53850">
    <property type="entry name" value="Periplasmic binding protein-like II"/>
    <property type="match status" value="1"/>
</dbReference>
<evidence type="ECO:0000256" key="1">
    <source>
        <dbReference type="ARBA" id="ARBA00004418"/>
    </source>
</evidence>
<dbReference type="GO" id="GO:1904680">
    <property type="term" value="F:peptide transmembrane transporter activity"/>
    <property type="evidence" value="ECO:0007669"/>
    <property type="project" value="TreeGrafter"/>
</dbReference>
<organism evidence="4 5">
    <name type="scientific">Tritonibacter litoralis</name>
    <dbReference type="NCBI Taxonomy" id="2662264"/>
    <lineage>
        <taxon>Bacteria</taxon>
        <taxon>Pseudomonadati</taxon>
        <taxon>Pseudomonadota</taxon>
        <taxon>Alphaproteobacteria</taxon>
        <taxon>Rhodobacterales</taxon>
        <taxon>Paracoccaceae</taxon>
        <taxon>Tritonibacter</taxon>
    </lineage>
</organism>
<dbReference type="PANTHER" id="PTHR30290">
    <property type="entry name" value="PERIPLASMIC BINDING COMPONENT OF ABC TRANSPORTER"/>
    <property type="match status" value="1"/>
</dbReference>
<comment type="caution">
    <text evidence="4">The sequence shown here is derived from an EMBL/GenBank/DDBJ whole genome shotgun (WGS) entry which is preliminary data.</text>
</comment>
<dbReference type="Gene3D" id="3.40.190.10">
    <property type="entry name" value="Periplasmic binding protein-like II"/>
    <property type="match status" value="1"/>
</dbReference>
<gene>
    <name evidence="4" type="ORF">GFB49_07300</name>
</gene>
<dbReference type="Proteomes" id="UP000444174">
    <property type="component" value="Unassembled WGS sequence"/>
</dbReference>
<evidence type="ECO:0000259" key="3">
    <source>
        <dbReference type="Pfam" id="PF00496"/>
    </source>
</evidence>
<protein>
    <submittedName>
        <fullName evidence="4">Peptide ABC transporter substrate-binding protein</fullName>
    </submittedName>
</protein>
<sequence length="278" mass="30167">MNRLDRRALFTSGAAAALLAATGTSVHGAPKSGGTLRLALPRDGGMMADLARWASHDALVEIGPDGVLRGELAAAWRSDATARQWWFDLRRDAQFLSGRDVSVSDVVASLKRGLDGVAAVEAEGAARIAITLCIANPHFPYLLASADFAITEGGVDLAALDQRTGSGCYQITRANADRDFRAERRRDHYKDAQSGWFDAVEVTVIPDPKIRAEALRDGFVDVAAFPAAQMLRDRRDLTFHPSVEDMQLVAHHGVGVPRVIGRAAALDDARLLERWWMV</sequence>
<dbReference type="InterPro" id="IPR039424">
    <property type="entry name" value="SBP_5"/>
</dbReference>
<dbReference type="PROSITE" id="PS51318">
    <property type="entry name" value="TAT"/>
    <property type="match status" value="1"/>
</dbReference>
<dbReference type="Pfam" id="PF00496">
    <property type="entry name" value="SBP_bac_5"/>
    <property type="match status" value="1"/>
</dbReference>
<evidence type="ECO:0000256" key="2">
    <source>
        <dbReference type="ARBA" id="ARBA00005695"/>
    </source>
</evidence>
<feature type="domain" description="Solute-binding protein family 5" evidence="3">
    <location>
        <begin position="69"/>
        <end position="230"/>
    </location>
</feature>
<accession>A0A843YG55</accession>
<keyword evidence="5" id="KW-1185">Reference proteome</keyword>
<dbReference type="EMBL" id="WIBF01000003">
    <property type="protein sequence ID" value="MQQ08253.1"/>
    <property type="molecule type" value="Genomic_DNA"/>
</dbReference>
<dbReference type="InterPro" id="IPR006311">
    <property type="entry name" value="TAT_signal"/>
</dbReference>
<evidence type="ECO:0000313" key="5">
    <source>
        <dbReference type="Proteomes" id="UP000444174"/>
    </source>
</evidence>
<name>A0A843YG55_9RHOB</name>
<dbReference type="RefSeq" id="WP_153215200.1">
    <property type="nucleotide sequence ID" value="NZ_WIBF01000003.1"/>
</dbReference>
<evidence type="ECO:0000313" key="4">
    <source>
        <dbReference type="EMBL" id="MQQ08253.1"/>
    </source>
</evidence>
<dbReference type="InterPro" id="IPR000914">
    <property type="entry name" value="SBP_5_dom"/>
</dbReference>
<comment type="subcellular location">
    <subcellularLocation>
        <location evidence="1">Periplasm</location>
    </subcellularLocation>
</comment>
<dbReference type="AlphaFoldDB" id="A0A843YG55"/>
<dbReference type="GO" id="GO:0015833">
    <property type="term" value="P:peptide transport"/>
    <property type="evidence" value="ECO:0007669"/>
    <property type="project" value="TreeGrafter"/>
</dbReference>
<comment type="similarity">
    <text evidence="2">Belongs to the bacterial solute-binding protein 5 family.</text>
</comment>
<reference evidence="4 5" key="1">
    <citation type="submission" date="2019-10" db="EMBL/GenBank/DDBJ databases">
        <title>Epibacterium sp. nov., isolated from seawater.</title>
        <authorList>
            <person name="Zhang X."/>
            <person name="Li N."/>
        </authorList>
    </citation>
    <scope>NUCLEOTIDE SEQUENCE [LARGE SCALE GENOMIC DNA]</scope>
    <source>
        <strain evidence="4 5">SM1979</strain>
    </source>
</reference>